<dbReference type="GO" id="GO:0000920">
    <property type="term" value="P:septum digestion after cytokinesis"/>
    <property type="evidence" value="ECO:0007669"/>
    <property type="project" value="EnsemblFungi"/>
</dbReference>
<accession>A0A1D2VAQ4</accession>
<dbReference type="RefSeq" id="XP_020044814.1">
    <property type="nucleotide sequence ID" value="XM_020190909.1"/>
</dbReference>
<protein>
    <submittedName>
        <fullName evidence="10">WD40 repeat-like protein</fullName>
    </submittedName>
</protein>
<evidence type="ECO:0000256" key="6">
    <source>
        <dbReference type="ARBA" id="ARBA00023242"/>
    </source>
</evidence>
<sequence length="919" mass="104581">MRSDFKFSNLLATVYRQGNLVFTEDGKTLLSPVGNRVSVFDLINNAFFTFEYQHRKNISRIALNKQSTLLLSVDQDGRAILVNFKSRTVLHHFNFKNSIQDLKFSPDGHYFAVAVGRLIQVWKTPDINEDRQFAPFVRHRVYAGHYNDILSITWSNDSRFFLTTSKDMTSRIYSLHSEDKKAAITLSGHRDYVIGAFFDKNQEIIYTISKDGALLKWEYTAKPSDESNYTEDEDEVEDEDEHNSGDLTNKKMNWRITSKNYFFSDSKVKCATYHSQSDILVVGFKTGEFRIYEASEFILIQQLSMGQNAINSVNVNSSGEWLAFGSSTLGQLLVYEWKSESYVLKQQGHFDSMNCVCYSHDGSKLATASDDGKIKIWDVQSGFCLNTFSEHTSAVTQIQFSKKGNVLFSSSLDGTVRAWDIIRYRNFRTFTTNDRVKFTSLAVDPSGEVVCAASEDTYEIYVWSVQTSQILETLAGHEGPVSYLAFGSENSSVLVSASWDKTIRIWNIFSRSQQVEPFQLYADVLALAMRPDSKQVAVSTIDGQISFWDIENAKQVGNIDIKNDVISGRYLEDRFNSKNSARSKYFSTINYSFDGSALVAGGINNSICLYDINNGVLLRRFKVSENMSLNGTLKMLNSSKITEAGISIDLIDRDGENSDLDDRIDNALPGSSRGGADPSLRNVRPEIRVMSIQFSPTSSSFAAASTEGLLIYSIDSKVIFDPFDLDINITSTEILKQLNDKKFLIALVMAIRLNENHLILKVFEHIPFSDIRLILQDFPEIYLPKLLKFLSEFTIDSQHIEFNLTWLVEILNIYGKFIHNNKSKYQSSLRLIQRYIERTARKIVETSKRSQYLYEFIRTTKYNKDTIKLKEDAFNYDGTADDESIHSVNESDEEGEWLGPELNAKANKNYFSNLDSDSE</sequence>
<dbReference type="GO" id="GO:0000480">
    <property type="term" value="P:endonucleolytic cleavage in 5'-ETS of tricistronic rRNA transcript (SSU-rRNA, 5.8S rRNA, LSU-rRNA)"/>
    <property type="evidence" value="ECO:0007669"/>
    <property type="project" value="EnsemblFungi"/>
</dbReference>
<evidence type="ECO:0000259" key="9">
    <source>
        <dbReference type="Pfam" id="PF04003"/>
    </source>
</evidence>
<evidence type="ECO:0000256" key="5">
    <source>
        <dbReference type="ARBA" id="ARBA00022737"/>
    </source>
</evidence>
<dbReference type="PROSITE" id="PS00678">
    <property type="entry name" value="WD_REPEATS_1"/>
    <property type="match status" value="3"/>
</dbReference>
<dbReference type="PROSITE" id="PS50082">
    <property type="entry name" value="WD_REPEATS_2"/>
    <property type="match status" value="6"/>
</dbReference>
<dbReference type="STRING" id="1344418.A0A1D2VAQ4"/>
<dbReference type="PRINTS" id="PR00320">
    <property type="entry name" value="GPROTEINBRPT"/>
</dbReference>
<evidence type="ECO:0000256" key="8">
    <source>
        <dbReference type="SAM" id="MobiDB-lite"/>
    </source>
</evidence>
<dbReference type="PROSITE" id="PS50294">
    <property type="entry name" value="WD_REPEATS_REGION"/>
    <property type="match status" value="3"/>
</dbReference>
<feature type="compositionally biased region" description="Acidic residues" evidence="8">
    <location>
        <begin position="228"/>
        <end position="241"/>
    </location>
</feature>
<dbReference type="InterPro" id="IPR036322">
    <property type="entry name" value="WD40_repeat_dom_sf"/>
</dbReference>
<evidence type="ECO:0000256" key="4">
    <source>
        <dbReference type="ARBA" id="ARBA00022574"/>
    </source>
</evidence>
<dbReference type="SUPFAM" id="SSF50998">
    <property type="entry name" value="Quinoprotein alcohol dehydrogenase-like"/>
    <property type="match status" value="1"/>
</dbReference>
<feature type="repeat" description="WD" evidence="7">
    <location>
        <begin position="186"/>
        <end position="227"/>
    </location>
</feature>
<feature type="domain" description="Small-subunit processome Utp12" evidence="9">
    <location>
        <begin position="754"/>
        <end position="858"/>
    </location>
</feature>
<dbReference type="GeneID" id="30964545"/>
<dbReference type="SUPFAM" id="SSF50978">
    <property type="entry name" value="WD40 repeat-like"/>
    <property type="match status" value="2"/>
</dbReference>
<dbReference type="InterPro" id="IPR007148">
    <property type="entry name" value="SSU_processome_Utp12"/>
</dbReference>
<dbReference type="Gene3D" id="2.130.10.10">
    <property type="entry name" value="YVTN repeat-like/Quinoprotein amine dehydrogenase"/>
    <property type="match status" value="3"/>
</dbReference>
<evidence type="ECO:0000256" key="2">
    <source>
        <dbReference type="ARBA" id="ARBA00010226"/>
    </source>
</evidence>
<comment type="subcellular location">
    <subcellularLocation>
        <location evidence="1">Nucleus</location>
        <location evidence="1">Nucleolus</location>
    </subcellularLocation>
</comment>
<dbReference type="GO" id="GO:0000028">
    <property type="term" value="P:ribosomal small subunit assembly"/>
    <property type="evidence" value="ECO:0007669"/>
    <property type="project" value="TreeGrafter"/>
</dbReference>
<evidence type="ECO:0000313" key="10">
    <source>
        <dbReference type="EMBL" id="ODV58507.1"/>
    </source>
</evidence>
<dbReference type="InParanoid" id="A0A1D2VAQ4"/>
<keyword evidence="3" id="KW-0597">Phosphoprotein</keyword>
<dbReference type="InterPro" id="IPR011047">
    <property type="entry name" value="Quinoprotein_ADH-like_sf"/>
</dbReference>
<evidence type="ECO:0000256" key="3">
    <source>
        <dbReference type="ARBA" id="ARBA00022553"/>
    </source>
</evidence>
<dbReference type="FunFam" id="2.130.10.10:FF:000602">
    <property type="entry name" value="Periodic tryptophan protein 2"/>
    <property type="match status" value="1"/>
</dbReference>
<dbReference type="Pfam" id="PF04003">
    <property type="entry name" value="Utp12"/>
    <property type="match status" value="1"/>
</dbReference>
<dbReference type="AlphaFoldDB" id="A0A1D2VAQ4"/>
<feature type="repeat" description="WD" evidence="7">
    <location>
        <begin position="474"/>
        <end position="516"/>
    </location>
</feature>
<dbReference type="InterPro" id="IPR027145">
    <property type="entry name" value="PWP2"/>
</dbReference>
<feature type="repeat" description="WD" evidence="7">
    <location>
        <begin position="346"/>
        <end position="387"/>
    </location>
</feature>
<keyword evidence="5" id="KW-0677">Repeat</keyword>
<keyword evidence="6" id="KW-0539">Nucleus</keyword>
<feature type="repeat" description="WD" evidence="7">
    <location>
        <begin position="142"/>
        <end position="183"/>
    </location>
</feature>
<dbReference type="Proteomes" id="UP000095038">
    <property type="component" value="Unassembled WGS sequence"/>
</dbReference>
<keyword evidence="4 7" id="KW-0853">WD repeat</keyword>
<feature type="region of interest" description="Disordered" evidence="8">
    <location>
        <begin position="224"/>
        <end position="246"/>
    </location>
</feature>
<keyword evidence="11" id="KW-1185">Reference proteome</keyword>
<dbReference type="GO" id="GO:0000447">
    <property type="term" value="P:endonucleolytic cleavage in ITS1 to separate SSU-rRNA from 5.8S rRNA and LSU-rRNA from tricistronic rRNA transcript (SSU-rRNA, 5.8S rRNA, LSU-rRNA)"/>
    <property type="evidence" value="ECO:0007669"/>
    <property type="project" value="EnsemblFungi"/>
</dbReference>
<organism evidence="10 11">
    <name type="scientific">Ascoidea rubescens DSM 1968</name>
    <dbReference type="NCBI Taxonomy" id="1344418"/>
    <lineage>
        <taxon>Eukaryota</taxon>
        <taxon>Fungi</taxon>
        <taxon>Dikarya</taxon>
        <taxon>Ascomycota</taxon>
        <taxon>Saccharomycotina</taxon>
        <taxon>Saccharomycetes</taxon>
        <taxon>Ascoideaceae</taxon>
        <taxon>Ascoidea</taxon>
    </lineage>
</organism>
<dbReference type="InterPro" id="IPR015943">
    <property type="entry name" value="WD40/YVTN_repeat-like_dom_sf"/>
</dbReference>
<dbReference type="OrthoDB" id="3142434at2759"/>
<reference evidence="11" key="1">
    <citation type="submission" date="2016-05" db="EMBL/GenBank/DDBJ databases">
        <title>Comparative genomics of biotechnologically important yeasts.</title>
        <authorList>
            <consortium name="DOE Joint Genome Institute"/>
            <person name="Riley R."/>
            <person name="Haridas S."/>
            <person name="Wolfe K.H."/>
            <person name="Lopes M.R."/>
            <person name="Hittinger C.T."/>
            <person name="Goker M."/>
            <person name="Salamov A."/>
            <person name="Wisecaver J."/>
            <person name="Long T.M."/>
            <person name="Aerts A.L."/>
            <person name="Barry K."/>
            <person name="Choi C."/>
            <person name="Clum A."/>
            <person name="Coughlan A.Y."/>
            <person name="Deshpande S."/>
            <person name="Douglass A.P."/>
            <person name="Hanson S.J."/>
            <person name="Klenk H.-P."/>
            <person name="Labutti K."/>
            <person name="Lapidus A."/>
            <person name="Lindquist E."/>
            <person name="Lipzen A."/>
            <person name="Meier-Kolthoff J.P."/>
            <person name="Ohm R.A."/>
            <person name="Otillar R.P."/>
            <person name="Pangilinan J."/>
            <person name="Peng Y."/>
            <person name="Rokas A."/>
            <person name="Rosa C.A."/>
            <person name="Scheuner C."/>
            <person name="Sibirny A.A."/>
            <person name="Slot J.C."/>
            <person name="Stielow J.B."/>
            <person name="Sun H."/>
            <person name="Kurtzman C.P."/>
            <person name="Blackwell M."/>
            <person name="Grigoriev I.V."/>
            <person name="Jeffries T.W."/>
        </authorList>
    </citation>
    <scope>NUCLEOTIDE SEQUENCE [LARGE SCALE GENOMIC DNA]</scope>
    <source>
        <strain evidence="11">DSM 1968</strain>
    </source>
</reference>
<comment type="similarity">
    <text evidence="2">Belongs to the WD repeat PWP2 family.</text>
</comment>
<dbReference type="CDD" id="cd00200">
    <property type="entry name" value="WD40"/>
    <property type="match status" value="1"/>
</dbReference>
<dbReference type="PANTHER" id="PTHR19858:SF0">
    <property type="entry name" value="PERIODIC TRYPTOPHAN PROTEIN 2 HOMOLOG"/>
    <property type="match status" value="1"/>
</dbReference>
<dbReference type="Pfam" id="PF00400">
    <property type="entry name" value="WD40"/>
    <property type="match status" value="5"/>
</dbReference>
<feature type="repeat" description="WD" evidence="7">
    <location>
        <begin position="388"/>
        <end position="429"/>
    </location>
</feature>
<dbReference type="GO" id="GO:0034388">
    <property type="term" value="C:Pwp2p-containing subcomplex of 90S preribosome"/>
    <property type="evidence" value="ECO:0007669"/>
    <property type="project" value="EnsemblFungi"/>
</dbReference>
<evidence type="ECO:0000313" key="11">
    <source>
        <dbReference type="Proteomes" id="UP000095038"/>
    </source>
</evidence>
<proteinExistence type="inferred from homology"/>
<feature type="repeat" description="WD" evidence="7">
    <location>
        <begin position="524"/>
        <end position="558"/>
    </location>
</feature>
<dbReference type="GO" id="GO:0030010">
    <property type="term" value="P:establishment of cell polarity"/>
    <property type="evidence" value="ECO:0007669"/>
    <property type="project" value="EnsemblFungi"/>
</dbReference>
<dbReference type="GO" id="GO:0032040">
    <property type="term" value="C:small-subunit processome"/>
    <property type="evidence" value="ECO:0007669"/>
    <property type="project" value="EnsemblFungi"/>
</dbReference>
<dbReference type="EMBL" id="KV454491">
    <property type="protein sequence ID" value="ODV58507.1"/>
    <property type="molecule type" value="Genomic_DNA"/>
</dbReference>
<dbReference type="SMART" id="SM00320">
    <property type="entry name" value="WD40"/>
    <property type="match status" value="13"/>
</dbReference>
<name>A0A1D2VAQ4_9ASCO</name>
<evidence type="ECO:0000256" key="7">
    <source>
        <dbReference type="PROSITE-ProRule" id="PRU00221"/>
    </source>
</evidence>
<dbReference type="InterPro" id="IPR020472">
    <property type="entry name" value="WD40_PAC1"/>
</dbReference>
<dbReference type="GO" id="GO:0000472">
    <property type="term" value="P:endonucleolytic cleavage to generate mature 5'-end of SSU-rRNA from (SSU-rRNA, 5.8S rRNA, LSU-rRNA)"/>
    <property type="evidence" value="ECO:0007669"/>
    <property type="project" value="EnsemblFungi"/>
</dbReference>
<dbReference type="GO" id="GO:0005737">
    <property type="term" value="C:cytoplasm"/>
    <property type="evidence" value="ECO:0007669"/>
    <property type="project" value="EnsemblFungi"/>
</dbReference>
<dbReference type="PANTHER" id="PTHR19858">
    <property type="entry name" value="WD40 REPEAT PROTEIN"/>
    <property type="match status" value="1"/>
</dbReference>
<dbReference type="FunCoup" id="A0A1D2VAQ4">
    <property type="interactions" value="850"/>
</dbReference>
<gene>
    <name evidence="10" type="ORF">ASCRUDRAFT_39101</name>
</gene>
<dbReference type="InterPro" id="IPR019775">
    <property type="entry name" value="WD40_repeat_CS"/>
</dbReference>
<evidence type="ECO:0000256" key="1">
    <source>
        <dbReference type="ARBA" id="ARBA00004604"/>
    </source>
</evidence>
<dbReference type="InterPro" id="IPR001680">
    <property type="entry name" value="WD40_rpt"/>
</dbReference>